<protein>
    <submittedName>
        <fullName evidence="1">Uncharacterized protein</fullName>
    </submittedName>
</protein>
<proteinExistence type="predicted"/>
<feature type="non-terminal residue" evidence="1">
    <location>
        <position position="109"/>
    </location>
</feature>
<sequence>MIWTALLGTRSCELDFDFKLQLPGGKLHRNSTCDPSVGYSVGAEEVKNFKEAPFTSYMDSQYCLYGTHFDLMAVLNGRQTMNGCFSAHGNAWIDCCWSRCNILKPHMSN</sequence>
<gene>
    <name evidence="1" type="ORF">GBF38_006764</name>
</gene>
<accession>A0ACB7EH60</accession>
<evidence type="ECO:0000313" key="1">
    <source>
        <dbReference type="EMBL" id="KAG8001200.1"/>
    </source>
</evidence>
<comment type="caution">
    <text evidence="1">The sequence shown here is derived from an EMBL/GenBank/DDBJ whole genome shotgun (WGS) entry which is preliminary data.</text>
</comment>
<dbReference type="Proteomes" id="UP000805704">
    <property type="component" value="Chromosome 7"/>
</dbReference>
<reference evidence="1" key="1">
    <citation type="submission" date="2020-04" db="EMBL/GenBank/DDBJ databases">
        <title>A chromosome-scale assembly and high-density genetic map of the yellow drum (Nibea albiflora) genome.</title>
        <authorList>
            <person name="Xu D."/>
            <person name="Zhang W."/>
            <person name="Chen R."/>
            <person name="Tan P."/>
            <person name="Wang L."/>
            <person name="Song H."/>
            <person name="Tian L."/>
            <person name="Zhu Q."/>
            <person name="Wang B."/>
        </authorList>
    </citation>
    <scope>NUCLEOTIDE SEQUENCE</scope>
    <source>
        <strain evidence="1">ZJHYS-2018</strain>
    </source>
</reference>
<name>A0ACB7EH60_NIBAL</name>
<dbReference type="EMBL" id="CM024795">
    <property type="protein sequence ID" value="KAG8001200.1"/>
    <property type="molecule type" value="Genomic_DNA"/>
</dbReference>
<evidence type="ECO:0000313" key="2">
    <source>
        <dbReference type="Proteomes" id="UP000805704"/>
    </source>
</evidence>
<keyword evidence="2" id="KW-1185">Reference proteome</keyword>
<organism evidence="1 2">
    <name type="scientific">Nibea albiflora</name>
    <name type="common">Yellow drum</name>
    <name type="synonym">Corvina albiflora</name>
    <dbReference type="NCBI Taxonomy" id="240163"/>
    <lineage>
        <taxon>Eukaryota</taxon>
        <taxon>Metazoa</taxon>
        <taxon>Chordata</taxon>
        <taxon>Craniata</taxon>
        <taxon>Vertebrata</taxon>
        <taxon>Euteleostomi</taxon>
        <taxon>Actinopterygii</taxon>
        <taxon>Neopterygii</taxon>
        <taxon>Teleostei</taxon>
        <taxon>Neoteleostei</taxon>
        <taxon>Acanthomorphata</taxon>
        <taxon>Eupercaria</taxon>
        <taxon>Sciaenidae</taxon>
        <taxon>Nibea</taxon>
    </lineage>
</organism>